<dbReference type="Proteomes" id="UP000667802">
    <property type="component" value="Unassembled WGS sequence"/>
</dbReference>
<protein>
    <recommendedName>
        <fullName evidence="3">Ribbon-helix-helix protein CopG domain-containing protein</fullName>
    </recommendedName>
</protein>
<comment type="caution">
    <text evidence="1">The sequence shown here is derived from an EMBL/GenBank/DDBJ whole genome shotgun (WGS) entry which is preliminary data.</text>
</comment>
<dbReference type="RefSeq" id="WP_208339837.1">
    <property type="nucleotide sequence ID" value="NZ_CAWQFN010000570.1"/>
</dbReference>
<proteinExistence type="predicted"/>
<name>A0AAP5I2L9_9CYAN</name>
<accession>A0AAP5I2L9</accession>
<dbReference type="AlphaFoldDB" id="A0AAP5I2L9"/>
<reference evidence="2" key="1">
    <citation type="journal article" date="2021" name="Science">
        <title>Hunting the eagle killer: A cyanobacterial neurotoxin causes vacuolar myelinopathy.</title>
        <authorList>
            <person name="Breinlinger S."/>
            <person name="Phillips T.J."/>
            <person name="Haram B.N."/>
            <person name="Mares J."/>
            <person name="Martinez Yerena J.A."/>
            <person name="Hrouzek P."/>
            <person name="Sobotka R."/>
            <person name="Henderson W.M."/>
            <person name="Schmieder P."/>
            <person name="Williams S.M."/>
            <person name="Lauderdale J.D."/>
            <person name="Wilde H.D."/>
            <person name="Gerrin W."/>
            <person name="Kust A."/>
            <person name="Washington J.W."/>
            <person name="Wagner C."/>
            <person name="Geier B."/>
            <person name="Liebeke M."/>
            <person name="Enke H."/>
            <person name="Niedermeyer T.H.J."/>
            <person name="Wilde S.B."/>
        </authorList>
    </citation>
    <scope>NUCLEOTIDE SEQUENCE [LARGE SCALE GENOMIC DNA]</scope>
    <source>
        <strain evidence="2">Thurmond2011</strain>
    </source>
</reference>
<dbReference type="Gene3D" id="1.10.1220.10">
    <property type="entry name" value="Met repressor-like"/>
    <property type="match status" value="1"/>
</dbReference>
<evidence type="ECO:0008006" key="3">
    <source>
        <dbReference type="Google" id="ProtNLM"/>
    </source>
</evidence>
<gene>
    <name evidence="1" type="ORF">G7B40_003535</name>
</gene>
<keyword evidence="2" id="KW-1185">Reference proteome</keyword>
<sequence length="60" mass="7032">MSTGKGKKRLRNQPALYSEIKEHHKIYLTPTSWNKIKELSKERGLSVSEYIEQWIRDTAG</sequence>
<evidence type="ECO:0000313" key="1">
    <source>
        <dbReference type="EMBL" id="MDR9893654.1"/>
    </source>
</evidence>
<organism evidence="1 2">
    <name type="scientific">Aetokthonos hydrillicola Thurmond2011</name>
    <dbReference type="NCBI Taxonomy" id="2712845"/>
    <lineage>
        <taxon>Bacteria</taxon>
        <taxon>Bacillati</taxon>
        <taxon>Cyanobacteriota</taxon>
        <taxon>Cyanophyceae</taxon>
        <taxon>Nostocales</taxon>
        <taxon>Hapalosiphonaceae</taxon>
        <taxon>Aetokthonos</taxon>
    </lineage>
</organism>
<dbReference type="GO" id="GO:0006355">
    <property type="term" value="P:regulation of DNA-templated transcription"/>
    <property type="evidence" value="ECO:0007669"/>
    <property type="project" value="InterPro"/>
</dbReference>
<evidence type="ECO:0000313" key="2">
    <source>
        <dbReference type="Proteomes" id="UP000667802"/>
    </source>
</evidence>
<dbReference type="InterPro" id="IPR013321">
    <property type="entry name" value="Arc_rbn_hlx_hlx"/>
</dbReference>
<dbReference type="EMBL" id="JAALHA020000001">
    <property type="protein sequence ID" value="MDR9893654.1"/>
    <property type="molecule type" value="Genomic_DNA"/>
</dbReference>